<dbReference type="Proteomes" id="UP000663838">
    <property type="component" value="Unassembled WGS sequence"/>
</dbReference>
<organism evidence="2 3">
    <name type="scientific">Rotaria socialis</name>
    <dbReference type="NCBI Taxonomy" id="392032"/>
    <lineage>
        <taxon>Eukaryota</taxon>
        <taxon>Metazoa</taxon>
        <taxon>Spiralia</taxon>
        <taxon>Gnathifera</taxon>
        <taxon>Rotifera</taxon>
        <taxon>Eurotatoria</taxon>
        <taxon>Bdelloidea</taxon>
        <taxon>Philodinida</taxon>
        <taxon>Philodinidae</taxon>
        <taxon>Rotaria</taxon>
    </lineage>
</organism>
<comment type="caution">
    <text evidence="2">The sequence shown here is derived from an EMBL/GenBank/DDBJ whole genome shotgun (WGS) entry which is preliminary data.</text>
</comment>
<gene>
    <name evidence="1" type="ORF">KIK155_LOCUS4215</name>
    <name evidence="2" type="ORF">TOA249_LOCUS17009</name>
</gene>
<reference evidence="2" key="1">
    <citation type="submission" date="2021-02" db="EMBL/GenBank/DDBJ databases">
        <authorList>
            <person name="Nowell W R."/>
        </authorList>
    </citation>
    <scope>NUCLEOTIDE SEQUENCE</scope>
</reference>
<evidence type="ECO:0000313" key="2">
    <source>
        <dbReference type="EMBL" id="CAF4700300.1"/>
    </source>
</evidence>
<protein>
    <submittedName>
        <fullName evidence="2">Uncharacterized protein</fullName>
    </submittedName>
</protein>
<dbReference type="AlphaFoldDB" id="A0A821IEI3"/>
<dbReference type="EMBL" id="CAJOBS010001192">
    <property type="protein sequence ID" value="CAF4700300.1"/>
    <property type="molecule type" value="Genomic_DNA"/>
</dbReference>
<name>A0A821IEI3_9BILA</name>
<proteinExistence type="predicted"/>
<sequence>MLPTNPKISRSYLQDVSLGIPPKTTSIIQPLDVYFNRQCKMILRRVFNHERLDDIHINLAERNNVIKLHSLVHSQMKSKAFESMIKYVWYRSGYLKTDPDPFQNVKDVCFTFEKDKCCVEECINGQIIRCS</sequence>
<dbReference type="EMBL" id="CAJNYV010000333">
    <property type="protein sequence ID" value="CAF3357920.1"/>
    <property type="molecule type" value="Genomic_DNA"/>
</dbReference>
<evidence type="ECO:0000313" key="3">
    <source>
        <dbReference type="Proteomes" id="UP000663838"/>
    </source>
</evidence>
<dbReference type="Proteomes" id="UP000663865">
    <property type="component" value="Unassembled WGS sequence"/>
</dbReference>
<accession>A0A821IEI3</accession>
<evidence type="ECO:0000313" key="1">
    <source>
        <dbReference type="EMBL" id="CAF3357920.1"/>
    </source>
</evidence>